<dbReference type="STRING" id="6198.A0A074ZZ08"/>
<evidence type="ECO:0000256" key="3">
    <source>
        <dbReference type="ARBA" id="ARBA00006040"/>
    </source>
</evidence>
<dbReference type="GO" id="GO:0005758">
    <property type="term" value="C:mitochondrial intermembrane space"/>
    <property type="evidence" value="ECO:0007669"/>
    <property type="project" value="TreeGrafter"/>
</dbReference>
<evidence type="ECO:0000256" key="9">
    <source>
        <dbReference type="ARBA" id="ARBA00023049"/>
    </source>
</evidence>
<dbReference type="GeneID" id="20327197"/>
<feature type="region of interest" description="Disordered" evidence="10">
    <location>
        <begin position="301"/>
        <end position="335"/>
    </location>
</feature>
<keyword evidence="9" id="KW-0482">Metalloprotease</keyword>
<dbReference type="PANTHER" id="PTHR11804:SF84">
    <property type="entry name" value="SACCHAROLYSIN"/>
    <property type="match status" value="1"/>
</dbReference>
<comment type="subcellular location">
    <subcellularLocation>
        <location evidence="2">Cytoplasm</location>
    </subcellularLocation>
</comment>
<evidence type="ECO:0000256" key="4">
    <source>
        <dbReference type="ARBA" id="ARBA00022490"/>
    </source>
</evidence>
<dbReference type="Gene3D" id="1.20.1050.40">
    <property type="entry name" value="Endopeptidase. Chain P, domain 1"/>
    <property type="match status" value="1"/>
</dbReference>
<comment type="cofactor">
    <cofactor evidence="1">
        <name>Zn(2+)</name>
        <dbReference type="ChEBI" id="CHEBI:29105"/>
    </cofactor>
</comment>
<dbReference type="GO" id="GO:0006518">
    <property type="term" value="P:peptide metabolic process"/>
    <property type="evidence" value="ECO:0007669"/>
    <property type="project" value="TreeGrafter"/>
</dbReference>
<gene>
    <name evidence="11" type="ORF">T265_13029</name>
</gene>
<keyword evidence="12" id="KW-1185">Reference proteome</keyword>
<keyword evidence="7" id="KW-0378">Hydrolase</keyword>
<evidence type="ECO:0000256" key="8">
    <source>
        <dbReference type="ARBA" id="ARBA00022833"/>
    </source>
</evidence>
<name>A0A074ZZ08_OPIVI</name>
<dbReference type="CTD" id="20327197"/>
<dbReference type="Proteomes" id="UP000054324">
    <property type="component" value="Unassembled WGS sequence"/>
</dbReference>
<dbReference type="PANTHER" id="PTHR11804">
    <property type="entry name" value="PROTEASE M3 THIMET OLIGOPEPTIDASE-RELATED"/>
    <property type="match status" value="1"/>
</dbReference>
<evidence type="ECO:0000256" key="6">
    <source>
        <dbReference type="ARBA" id="ARBA00022723"/>
    </source>
</evidence>
<dbReference type="GO" id="GO:0006508">
    <property type="term" value="P:proteolysis"/>
    <property type="evidence" value="ECO:0007669"/>
    <property type="project" value="UniProtKB-KW"/>
</dbReference>
<evidence type="ECO:0000313" key="12">
    <source>
        <dbReference type="Proteomes" id="UP000054324"/>
    </source>
</evidence>
<dbReference type="Gene3D" id="1.10.1370.10">
    <property type="entry name" value="Neurolysin, domain 3"/>
    <property type="match status" value="1"/>
</dbReference>
<evidence type="ECO:0000256" key="10">
    <source>
        <dbReference type="SAM" id="MobiDB-lite"/>
    </source>
</evidence>
<dbReference type="AlphaFoldDB" id="A0A074ZZ08"/>
<dbReference type="SUPFAM" id="SSF55486">
    <property type="entry name" value="Metalloproteases ('zincins'), catalytic domain"/>
    <property type="match status" value="1"/>
</dbReference>
<keyword evidence="6" id="KW-0479">Metal-binding</keyword>
<dbReference type="FunFam" id="1.20.1050.40:FF:000001">
    <property type="entry name" value="Thimet oligopeptidase 1"/>
    <property type="match status" value="1"/>
</dbReference>
<evidence type="ECO:0000256" key="7">
    <source>
        <dbReference type="ARBA" id="ARBA00022801"/>
    </source>
</evidence>
<dbReference type="GO" id="GO:0004222">
    <property type="term" value="F:metalloendopeptidase activity"/>
    <property type="evidence" value="ECO:0007669"/>
    <property type="project" value="InterPro"/>
</dbReference>
<dbReference type="InterPro" id="IPR024080">
    <property type="entry name" value="Neurolysin/TOP_N"/>
</dbReference>
<dbReference type="EMBL" id="KL596649">
    <property type="protein sequence ID" value="KER31207.1"/>
    <property type="molecule type" value="Genomic_DNA"/>
</dbReference>
<accession>A0A074ZZ08</accession>
<sequence length="335" mass="37978">MSFSVSSRAQRRELHPERCAALPASELFAMSIVLICRAKVSLPLGSQHSGRPAVAPFQCLAAMPHEGGTRAWILPVRPSLDRGSRAAEMFGVLQRFARRMAIPGCFLTWDTSVTSLNSRTDSLIKRARAVYDQIGSVSNPTWRSVAQSLSYFEAEYSVEKEMLTFPQYVFPDKSVRDASCDAARKISDVEVELEMRKDVFDQFVHIQSHLDSTVPAEMKRYVDRKVRDGRRAGLHLDEKGRKKIEELSKEENRLCIDFQRALDEENTVLEFTEEELAGCPEDFLRGLKKLRFITLSAPNCHATGRKHEGRDTARLPKSRQGKSRCRGRVRTMELS</sequence>
<dbReference type="InterPro" id="IPR024077">
    <property type="entry name" value="Neurolysin/TOP_dom2"/>
</dbReference>
<dbReference type="KEGG" id="ovi:T265_13029"/>
<keyword evidence="5" id="KW-0645">Protease</keyword>
<keyword evidence="8" id="KW-0862">Zinc</keyword>
<feature type="compositionally biased region" description="Basic residues" evidence="10">
    <location>
        <begin position="316"/>
        <end position="329"/>
    </location>
</feature>
<organism evidence="11 12">
    <name type="scientific">Opisthorchis viverrini</name>
    <name type="common">Southeast Asian liver fluke</name>
    <dbReference type="NCBI Taxonomy" id="6198"/>
    <lineage>
        <taxon>Eukaryota</taxon>
        <taxon>Metazoa</taxon>
        <taxon>Spiralia</taxon>
        <taxon>Lophotrochozoa</taxon>
        <taxon>Platyhelminthes</taxon>
        <taxon>Trematoda</taxon>
        <taxon>Digenea</taxon>
        <taxon>Opisthorchiida</taxon>
        <taxon>Opisthorchiata</taxon>
        <taxon>Opisthorchiidae</taxon>
        <taxon>Opisthorchis</taxon>
    </lineage>
</organism>
<dbReference type="GO" id="GO:0046872">
    <property type="term" value="F:metal ion binding"/>
    <property type="evidence" value="ECO:0007669"/>
    <property type="project" value="UniProtKB-KW"/>
</dbReference>
<keyword evidence="4" id="KW-0963">Cytoplasm</keyword>
<dbReference type="OrthoDB" id="6256204at2759"/>
<comment type="similarity">
    <text evidence="3">Belongs to the peptidase M3 family.</text>
</comment>
<evidence type="ECO:0000256" key="5">
    <source>
        <dbReference type="ARBA" id="ARBA00022670"/>
    </source>
</evidence>
<protein>
    <submittedName>
        <fullName evidence="11">Uncharacterized protein</fullName>
    </submittedName>
</protein>
<reference evidence="11 12" key="1">
    <citation type="submission" date="2013-11" db="EMBL/GenBank/DDBJ databases">
        <title>Opisthorchis viverrini - life in the bile duct.</title>
        <authorList>
            <person name="Young N.D."/>
            <person name="Nagarajan N."/>
            <person name="Lin S.J."/>
            <person name="Korhonen P.K."/>
            <person name="Jex A.R."/>
            <person name="Hall R.S."/>
            <person name="Safavi-Hemami H."/>
            <person name="Kaewkong W."/>
            <person name="Bertrand D."/>
            <person name="Gao S."/>
            <person name="Seet Q."/>
            <person name="Wongkham S."/>
            <person name="Teh B.T."/>
            <person name="Wongkham C."/>
            <person name="Intapan P.M."/>
            <person name="Maleewong W."/>
            <person name="Yang X."/>
            <person name="Hu M."/>
            <person name="Wang Z."/>
            <person name="Hofmann A."/>
            <person name="Sternberg P.W."/>
            <person name="Tan P."/>
            <person name="Wang J."/>
            <person name="Gasser R.B."/>
        </authorList>
    </citation>
    <scope>NUCLEOTIDE SEQUENCE [LARGE SCALE GENOMIC DNA]</scope>
</reference>
<dbReference type="InterPro" id="IPR045090">
    <property type="entry name" value="Pept_M3A_M3B"/>
</dbReference>
<feature type="compositionally biased region" description="Basic and acidic residues" evidence="10">
    <location>
        <begin position="305"/>
        <end position="314"/>
    </location>
</feature>
<dbReference type="RefSeq" id="XP_009165085.1">
    <property type="nucleotide sequence ID" value="XM_009166821.1"/>
</dbReference>
<proteinExistence type="inferred from homology"/>
<feature type="non-terminal residue" evidence="11">
    <location>
        <position position="335"/>
    </location>
</feature>
<evidence type="ECO:0000313" key="11">
    <source>
        <dbReference type="EMBL" id="KER31207.1"/>
    </source>
</evidence>
<evidence type="ECO:0000256" key="1">
    <source>
        <dbReference type="ARBA" id="ARBA00001947"/>
    </source>
</evidence>
<evidence type="ECO:0000256" key="2">
    <source>
        <dbReference type="ARBA" id="ARBA00004496"/>
    </source>
</evidence>